<dbReference type="GO" id="GO:0046983">
    <property type="term" value="F:protein dimerization activity"/>
    <property type="evidence" value="ECO:0007669"/>
    <property type="project" value="InterPro"/>
</dbReference>
<comment type="caution">
    <text evidence="8">The sequence shown here is derived from an EMBL/GenBank/DDBJ whole genome shotgun (WGS) entry which is preliminary data.</text>
</comment>
<evidence type="ECO:0000313" key="8">
    <source>
        <dbReference type="EMBL" id="GIE47175.1"/>
    </source>
</evidence>
<dbReference type="Pfam" id="PF02518">
    <property type="entry name" value="HATPase_c"/>
    <property type="match status" value="1"/>
</dbReference>
<keyword evidence="3" id="KW-0902">Two-component regulatory system</keyword>
<dbReference type="Proteomes" id="UP000647172">
    <property type="component" value="Unassembled WGS sequence"/>
</dbReference>
<feature type="transmembrane region" description="Helical" evidence="5">
    <location>
        <begin position="280"/>
        <end position="298"/>
    </location>
</feature>
<dbReference type="CDD" id="cd16917">
    <property type="entry name" value="HATPase_UhpB-NarQ-NarX-like"/>
    <property type="match status" value="1"/>
</dbReference>
<feature type="region of interest" description="Disordered" evidence="4">
    <location>
        <begin position="713"/>
        <end position="745"/>
    </location>
</feature>
<dbReference type="AlphaFoldDB" id="A0A919JD50"/>
<reference evidence="8" key="1">
    <citation type="submission" date="2021-01" db="EMBL/GenBank/DDBJ databases">
        <title>Whole genome shotgun sequence of Actinoplanes nipponensis NBRC 14063.</title>
        <authorList>
            <person name="Komaki H."/>
            <person name="Tamura T."/>
        </authorList>
    </citation>
    <scope>NUCLEOTIDE SEQUENCE</scope>
    <source>
        <strain evidence="8">NBRC 14063</strain>
    </source>
</reference>
<keyword evidence="9" id="KW-1185">Reference proteome</keyword>
<feature type="transmembrane region" description="Helical" evidence="5">
    <location>
        <begin position="341"/>
        <end position="363"/>
    </location>
</feature>
<dbReference type="GO" id="GO:0000155">
    <property type="term" value="F:phosphorelay sensor kinase activity"/>
    <property type="evidence" value="ECO:0007669"/>
    <property type="project" value="InterPro"/>
</dbReference>
<feature type="transmembrane region" description="Helical" evidence="5">
    <location>
        <begin position="214"/>
        <end position="234"/>
    </location>
</feature>
<feature type="chain" id="PRO_5038338527" description="Histidine kinase/HSP90-like ATPase domain-containing protein" evidence="6">
    <location>
        <begin position="23"/>
        <end position="745"/>
    </location>
</feature>
<evidence type="ECO:0000256" key="5">
    <source>
        <dbReference type="SAM" id="Phobius"/>
    </source>
</evidence>
<dbReference type="InterPro" id="IPR036890">
    <property type="entry name" value="HATPase_C_sf"/>
</dbReference>
<dbReference type="GO" id="GO:0016020">
    <property type="term" value="C:membrane"/>
    <property type="evidence" value="ECO:0007669"/>
    <property type="project" value="InterPro"/>
</dbReference>
<evidence type="ECO:0000256" key="1">
    <source>
        <dbReference type="ARBA" id="ARBA00022679"/>
    </source>
</evidence>
<dbReference type="EMBL" id="BOMQ01000008">
    <property type="protein sequence ID" value="GIE47175.1"/>
    <property type="molecule type" value="Genomic_DNA"/>
</dbReference>
<keyword evidence="5" id="KW-1133">Transmembrane helix</keyword>
<dbReference type="InterPro" id="IPR050482">
    <property type="entry name" value="Sensor_HK_TwoCompSys"/>
</dbReference>
<evidence type="ECO:0000256" key="6">
    <source>
        <dbReference type="SAM" id="SignalP"/>
    </source>
</evidence>
<sequence length="745" mass="79171">MSARIVAAVAGLLMLLTGAVIAERATAPSDGSVVQLSNQPWRQNEMVIRYVLDDRSGLRGRDVVTRMDGRPPAAAWHSAPARPGEVHVYTVRRGQRLLDVRAEQHGFPLRAAVTRNLATVLFLVALLAMALFVFAHRPGDPAAQVLLIVAALTGCGTTAWLLGADPVALATTGPTPLQVLGEVALAMVWGATLHFALILPGATLRPGRRLVATAYAAPLLLHAAYLTVALPTAAGAAEAVGRLAQVSLAGSTLLPVVGAGLTVLAYRSMPPASRRRTRRVLIPFYGAVAAFVAVWTIPNALGLPVPPERLVPVLFLPWALAIGAAVLRYRWFDIELIVRRSLLYGGLTASVLAIFLTTTWALSSLVGPRPGLAALVASGVVALTAQPLRRFIHRQAGRLVYGDRDDPYEVLARLGTIDAAAAPHRVLQQVVETLARTLRLRYAAIHLGEVEASSGHPLGNATTLELTHGPEVLGRLVLEREPGREPVGRADQQLLDTLMRQVSSTASAVLLSARLQASREQLVLAREEERRRLHHRLHDGLGPALAAHAMQMEIARAQARADPTAADATLRTLISRLRDLGAEARALVDDQRPTALDELGLAEAVRARAPGHLDVTTTVTGDLAGLPPAVEVAAYWIAVEAVHNAARHGGARHCHVRLTRDRRLTVEVTDDGSGLPERLRPGGGFLSMRERAEELGGRWTVGRRPGGGARVLVVLPTDPGPDSHPRLGPGAGTQVPSPGPAPGPP</sequence>
<keyword evidence="2" id="KW-0418">Kinase</keyword>
<evidence type="ECO:0000256" key="3">
    <source>
        <dbReference type="ARBA" id="ARBA00023012"/>
    </source>
</evidence>
<dbReference type="InterPro" id="IPR003594">
    <property type="entry name" value="HATPase_dom"/>
</dbReference>
<dbReference type="SMART" id="SM00387">
    <property type="entry name" value="HATPase_c"/>
    <property type="match status" value="1"/>
</dbReference>
<feature type="transmembrane region" description="Helical" evidence="5">
    <location>
        <begin position="246"/>
        <end position="268"/>
    </location>
</feature>
<feature type="transmembrane region" description="Helical" evidence="5">
    <location>
        <begin position="142"/>
        <end position="163"/>
    </location>
</feature>
<keyword evidence="1" id="KW-0808">Transferase</keyword>
<dbReference type="RefSeq" id="WP_203764556.1">
    <property type="nucleotide sequence ID" value="NZ_BAAAYJ010000089.1"/>
</dbReference>
<dbReference type="SUPFAM" id="SSF55874">
    <property type="entry name" value="ATPase domain of HSP90 chaperone/DNA topoisomerase II/histidine kinase"/>
    <property type="match status" value="1"/>
</dbReference>
<organism evidence="8 9">
    <name type="scientific">Actinoplanes nipponensis</name>
    <dbReference type="NCBI Taxonomy" id="135950"/>
    <lineage>
        <taxon>Bacteria</taxon>
        <taxon>Bacillati</taxon>
        <taxon>Actinomycetota</taxon>
        <taxon>Actinomycetes</taxon>
        <taxon>Micromonosporales</taxon>
        <taxon>Micromonosporaceae</taxon>
        <taxon>Actinoplanes</taxon>
    </lineage>
</organism>
<evidence type="ECO:0000259" key="7">
    <source>
        <dbReference type="SMART" id="SM00387"/>
    </source>
</evidence>
<evidence type="ECO:0000256" key="4">
    <source>
        <dbReference type="SAM" id="MobiDB-lite"/>
    </source>
</evidence>
<accession>A0A919JD50</accession>
<evidence type="ECO:0000313" key="9">
    <source>
        <dbReference type="Proteomes" id="UP000647172"/>
    </source>
</evidence>
<dbReference type="Gene3D" id="3.30.565.10">
    <property type="entry name" value="Histidine kinase-like ATPase, C-terminal domain"/>
    <property type="match status" value="1"/>
</dbReference>
<protein>
    <recommendedName>
        <fullName evidence="7">Histidine kinase/HSP90-like ATPase domain-containing protein</fullName>
    </recommendedName>
</protein>
<proteinExistence type="predicted"/>
<feature type="signal peptide" evidence="6">
    <location>
        <begin position="1"/>
        <end position="22"/>
    </location>
</feature>
<gene>
    <name evidence="8" type="ORF">Ani05nite_07090</name>
</gene>
<dbReference type="Gene3D" id="1.20.5.1930">
    <property type="match status" value="1"/>
</dbReference>
<feature type="transmembrane region" description="Helical" evidence="5">
    <location>
        <begin position="117"/>
        <end position="135"/>
    </location>
</feature>
<keyword evidence="5" id="KW-0812">Transmembrane</keyword>
<dbReference type="InterPro" id="IPR011712">
    <property type="entry name" value="Sig_transdc_His_kin_sub3_dim/P"/>
</dbReference>
<feature type="transmembrane region" description="Helical" evidence="5">
    <location>
        <begin position="310"/>
        <end position="329"/>
    </location>
</feature>
<feature type="domain" description="Histidine kinase/HSP90-like ATPase" evidence="7">
    <location>
        <begin position="629"/>
        <end position="719"/>
    </location>
</feature>
<evidence type="ECO:0000256" key="2">
    <source>
        <dbReference type="ARBA" id="ARBA00022777"/>
    </source>
</evidence>
<keyword evidence="5" id="KW-0472">Membrane</keyword>
<keyword evidence="6" id="KW-0732">Signal</keyword>
<name>A0A919JD50_9ACTN</name>
<dbReference type="Pfam" id="PF07730">
    <property type="entry name" value="HisKA_3"/>
    <property type="match status" value="1"/>
</dbReference>
<dbReference type="PANTHER" id="PTHR24421">
    <property type="entry name" value="NITRATE/NITRITE SENSOR PROTEIN NARX-RELATED"/>
    <property type="match status" value="1"/>
</dbReference>
<feature type="transmembrane region" description="Helical" evidence="5">
    <location>
        <begin position="183"/>
        <end position="202"/>
    </location>
</feature>